<evidence type="ECO:0000256" key="2">
    <source>
        <dbReference type="SAM" id="SignalP"/>
    </source>
</evidence>
<proteinExistence type="predicted"/>
<dbReference type="EMBL" id="JACRTB010000011">
    <property type="protein sequence ID" value="MBC8576422.1"/>
    <property type="molecule type" value="Genomic_DNA"/>
</dbReference>
<keyword evidence="5" id="KW-1185">Reference proteome</keyword>
<feature type="region of interest" description="Disordered" evidence="1">
    <location>
        <begin position="65"/>
        <end position="92"/>
    </location>
</feature>
<gene>
    <name evidence="4" type="ORF">H8717_08395</name>
</gene>
<feature type="chain" id="PRO_5046266308" description="DUF6305 domain-containing protein" evidence="2">
    <location>
        <begin position="22"/>
        <end position="251"/>
    </location>
</feature>
<name>A0ABR7NJ30_9FIRM</name>
<dbReference type="Pfam" id="PF19823">
    <property type="entry name" value="DUF6305"/>
    <property type="match status" value="1"/>
</dbReference>
<evidence type="ECO:0000259" key="3">
    <source>
        <dbReference type="Pfam" id="PF19823"/>
    </source>
</evidence>
<feature type="region of interest" description="Disordered" evidence="1">
    <location>
        <begin position="31"/>
        <end position="52"/>
    </location>
</feature>
<dbReference type="PROSITE" id="PS51257">
    <property type="entry name" value="PROKAR_LIPOPROTEIN"/>
    <property type="match status" value="1"/>
</dbReference>
<reference evidence="4 5" key="1">
    <citation type="submission" date="2020-08" db="EMBL/GenBank/DDBJ databases">
        <title>Genome public.</title>
        <authorList>
            <person name="Liu C."/>
            <person name="Sun Q."/>
        </authorList>
    </citation>
    <scope>NUCLEOTIDE SEQUENCE [LARGE SCALE GENOMIC DNA]</scope>
    <source>
        <strain evidence="4 5">BX1</strain>
    </source>
</reference>
<evidence type="ECO:0000313" key="4">
    <source>
        <dbReference type="EMBL" id="MBC8576422.1"/>
    </source>
</evidence>
<dbReference type="Proteomes" id="UP000658131">
    <property type="component" value="Unassembled WGS sequence"/>
</dbReference>
<feature type="domain" description="DUF6305" evidence="3">
    <location>
        <begin position="100"/>
        <end position="238"/>
    </location>
</feature>
<dbReference type="RefSeq" id="WP_262399951.1">
    <property type="nucleotide sequence ID" value="NZ_JACRTB010000011.1"/>
</dbReference>
<feature type="compositionally biased region" description="Low complexity" evidence="1">
    <location>
        <begin position="65"/>
        <end position="76"/>
    </location>
</feature>
<keyword evidence="2" id="KW-0732">Signal</keyword>
<accession>A0ABR7NJ30</accession>
<comment type="caution">
    <text evidence="4">The sequence shown here is derived from an EMBL/GenBank/DDBJ whole genome shotgun (WGS) entry which is preliminary data.</text>
</comment>
<protein>
    <recommendedName>
        <fullName evidence="3">DUF6305 domain-containing protein</fullName>
    </recommendedName>
</protein>
<sequence>MNKMQWIASLLAALTVLSALSGCGSSAPVSSAPASSAASASSEAAPAASSSAASASSEAAPAASSEAASVEAAPAADGAPKTSKENPTFVSGELPKIAGPVLVTSAGQGGDTEAMDRVLQKAGVEHTLNATASASEVASAKTIFVVVGASMKGLGAAGVSVEQELARAKAALAGASEDAVIICAHIGGEARRGDTSDPFIELVMPLSDALIAVEGGNADGMLTQLADQEGIPYGLAFSIAGSIDIAKDMVQ</sequence>
<organism evidence="4 5">
    <name type="scientific">Yanshouia hominis</name>
    <dbReference type="NCBI Taxonomy" id="2763673"/>
    <lineage>
        <taxon>Bacteria</taxon>
        <taxon>Bacillati</taxon>
        <taxon>Bacillota</taxon>
        <taxon>Clostridia</taxon>
        <taxon>Eubacteriales</taxon>
        <taxon>Oscillospiraceae</taxon>
        <taxon>Yanshouia</taxon>
    </lineage>
</organism>
<evidence type="ECO:0000313" key="5">
    <source>
        <dbReference type="Proteomes" id="UP000658131"/>
    </source>
</evidence>
<dbReference type="InterPro" id="IPR046272">
    <property type="entry name" value="DUF6305"/>
</dbReference>
<feature type="signal peptide" evidence="2">
    <location>
        <begin position="1"/>
        <end position="21"/>
    </location>
</feature>
<evidence type="ECO:0000256" key="1">
    <source>
        <dbReference type="SAM" id="MobiDB-lite"/>
    </source>
</evidence>